<protein>
    <submittedName>
        <fullName evidence="11">Alanine--glyoxylate aminotransferase</fullName>
    </submittedName>
</protein>
<organism evidence="11 12">
    <name type="scientific">Anaerobacillus arseniciselenatis</name>
    <dbReference type="NCBI Taxonomy" id="85682"/>
    <lineage>
        <taxon>Bacteria</taxon>
        <taxon>Bacillati</taxon>
        <taxon>Bacillota</taxon>
        <taxon>Bacilli</taxon>
        <taxon>Bacillales</taxon>
        <taxon>Bacillaceae</taxon>
        <taxon>Anaerobacillus</taxon>
    </lineage>
</organism>
<feature type="binding site" evidence="6">
    <location>
        <position position="344"/>
    </location>
    <ligand>
        <name>substrate</name>
    </ligand>
</feature>
<dbReference type="GO" id="GO:0019265">
    <property type="term" value="P:glycine biosynthetic process, by transamination of glyoxylate"/>
    <property type="evidence" value="ECO:0007669"/>
    <property type="project" value="TreeGrafter"/>
</dbReference>
<dbReference type="SUPFAM" id="SSF53383">
    <property type="entry name" value="PLP-dependent transferases"/>
    <property type="match status" value="1"/>
</dbReference>
<evidence type="ECO:0000256" key="4">
    <source>
        <dbReference type="ARBA" id="ARBA00022679"/>
    </source>
</evidence>
<dbReference type="Pfam" id="PF00266">
    <property type="entry name" value="Aminotran_5"/>
    <property type="match status" value="1"/>
</dbReference>
<evidence type="ECO:0000313" key="11">
    <source>
        <dbReference type="EMBL" id="OIJ15799.1"/>
    </source>
</evidence>
<evidence type="ECO:0000256" key="1">
    <source>
        <dbReference type="ARBA" id="ARBA00001933"/>
    </source>
</evidence>
<dbReference type="PIRSF" id="PIRSF000524">
    <property type="entry name" value="SPT"/>
    <property type="match status" value="1"/>
</dbReference>
<keyword evidence="5 7" id="KW-0663">Pyridoxal phosphate</keyword>
<comment type="cofactor">
    <cofactor evidence="1 7 9">
        <name>pyridoxal 5'-phosphate</name>
        <dbReference type="ChEBI" id="CHEBI:597326"/>
    </cofactor>
</comment>
<dbReference type="Gene3D" id="3.40.640.10">
    <property type="entry name" value="Type I PLP-dependent aspartate aminotransferase-like (Major domain)"/>
    <property type="match status" value="1"/>
</dbReference>
<dbReference type="InterPro" id="IPR015421">
    <property type="entry name" value="PyrdxlP-dep_Trfase_major"/>
</dbReference>
<evidence type="ECO:0000256" key="8">
    <source>
        <dbReference type="RuleBase" id="RU004075"/>
    </source>
</evidence>
<evidence type="ECO:0000259" key="10">
    <source>
        <dbReference type="Pfam" id="PF00266"/>
    </source>
</evidence>
<dbReference type="InterPro" id="IPR015422">
    <property type="entry name" value="PyrdxlP-dep_Trfase_small"/>
</dbReference>
<dbReference type="InterPro" id="IPR000192">
    <property type="entry name" value="Aminotrans_V_dom"/>
</dbReference>
<evidence type="ECO:0000313" key="12">
    <source>
        <dbReference type="Proteomes" id="UP000180098"/>
    </source>
</evidence>
<keyword evidence="3 11" id="KW-0032">Aminotransferase</keyword>
<dbReference type="Proteomes" id="UP000180098">
    <property type="component" value="Unassembled WGS sequence"/>
</dbReference>
<reference evidence="11 12" key="1">
    <citation type="submission" date="2016-10" db="EMBL/GenBank/DDBJ databases">
        <title>Draft genome sequences of four alkaliphilic bacteria belonging to the Anaerobacillus genus.</title>
        <authorList>
            <person name="Bassil N.M."/>
            <person name="Lloyd J.R."/>
        </authorList>
    </citation>
    <scope>NUCLEOTIDE SEQUENCE [LARGE SCALE GENOMIC DNA]</scope>
    <source>
        <strain evidence="11 12">DSM 15340</strain>
    </source>
</reference>
<gene>
    <name evidence="11" type="ORF">BKP35_02060</name>
</gene>
<dbReference type="FunFam" id="3.40.640.10:FF:000027">
    <property type="entry name" value="Serine--pyruvate aminotransferase, mitochondrial"/>
    <property type="match status" value="1"/>
</dbReference>
<dbReference type="EMBL" id="MLQQ01000001">
    <property type="protein sequence ID" value="OIJ15799.1"/>
    <property type="molecule type" value="Genomic_DNA"/>
</dbReference>
<sequence length="394" mass="43172">MTNELNPSKRLLMGPGPSDVHPRVLRAMTTPLLGHLDPEFLTLMNETKDLLKVVYQTENKLTIPMSGTGSAGMETVFVNLVEPGDKVIVGVNGLFGERMVDVAERCGAEVIQVTAPWGEIIEPASIEEALLQNPGTKLVAVVHAETSTGVMQPLKELSDIVHKHDALIVCDMVTAIGGIPTEIDKNEIDAAYSGTQKCLSAPPGLAPVTFNDRALKVIFNRKTKVQSWYLDLSMIQNYWNDERFYHHTAPITNVYSLREALRVIVEEGLENVFARHKQYGVALHAGLEAMGLKLLVKKEHRLFQLTSVLIPEGIDDVAVRKQLLSKYGLEIGGGLGALKGKVWRVGLMGYNATQTNVTQFLAALEDVLREQGYESEPGAGLRAANNTIKEQVTV</sequence>
<dbReference type="CDD" id="cd06451">
    <property type="entry name" value="AGAT_like"/>
    <property type="match status" value="1"/>
</dbReference>
<evidence type="ECO:0000256" key="2">
    <source>
        <dbReference type="ARBA" id="ARBA00009236"/>
    </source>
</evidence>
<feature type="modified residue" description="N6-(pyridoxal phosphate)lysine" evidence="7">
    <location>
        <position position="197"/>
    </location>
</feature>
<dbReference type="OrthoDB" id="389074at2"/>
<keyword evidence="4 11" id="KW-0808">Transferase</keyword>
<accession>A0A1S2LTD0</accession>
<evidence type="ECO:0000256" key="3">
    <source>
        <dbReference type="ARBA" id="ARBA00022576"/>
    </source>
</evidence>
<comment type="similarity">
    <text evidence="2 8">Belongs to the class-V pyridoxal-phosphate-dependent aminotransferase family.</text>
</comment>
<dbReference type="GO" id="GO:0004760">
    <property type="term" value="F:L-serine-pyruvate transaminase activity"/>
    <property type="evidence" value="ECO:0007669"/>
    <property type="project" value="TreeGrafter"/>
</dbReference>
<evidence type="ECO:0000256" key="5">
    <source>
        <dbReference type="ARBA" id="ARBA00022898"/>
    </source>
</evidence>
<dbReference type="RefSeq" id="WP_071311724.1">
    <property type="nucleotide sequence ID" value="NZ_MLQQ01000001.1"/>
</dbReference>
<dbReference type="GO" id="GO:0008453">
    <property type="term" value="F:alanine-glyoxylate transaminase activity"/>
    <property type="evidence" value="ECO:0007669"/>
    <property type="project" value="TreeGrafter"/>
</dbReference>
<dbReference type="InterPro" id="IPR024169">
    <property type="entry name" value="SP_NH2Trfase/AEP_transaminase"/>
</dbReference>
<dbReference type="AlphaFoldDB" id="A0A1S2LTD0"/>
<name>A0A1S2LTD0_9BACI</name>
<comment type="caution">
    <text evidence="11">The sequence shown here is derived from an EMBL/GenBank/DDBJ whole genome shotgun (WGS) entry which is preliminary data.</text>
</comment>
<evidence type="ECO:0000256" key="7">
    <source>
        <dbReference type="PIRSR" id="PIRSR000524-50"/>
    </source>
</evidence>
<dbReference type="PANTHER" id="PTHR21152">
    <property type="entry name" value="AMINOTRANSFERASE CLASS V"/>
    <property type="match status" value="1"/>
</dbReference>
<dbReference type="InterPro" id="IPR015424">
    <property type="entry name" value="PyrdxlP-dep_Trfase"/>
</dbReference>
<dbReference type="Gene3D" id="3.90.1150.10">
    <property type="entry name" value="Aspartate Aminotransferase, domain 1"/>
    <property type="match status" value="1"/>
</dbReference>
<dbReference type="PROSITE" id="PS00595">
    <property type="entry name" value="AA_TRANSFER_CLASS_5"/>
    <property type="match status" value="1"/>
</dbReference>
<dbReference type="PANTHER" id="PTHR21152:SF40">
    <property type="entry name" value="ALANINE--GLYOXYLATE AMINOTRANSFERASE"/>
    <property type="match status" value="1"/>
</dbReference>
<keyword evidence="12" id="KW-1185">Reference proteome</keyword>
<evidence type="ECO:0000256" key="9">
    <source>
        <dbReference type="RuleBase" id="RU004504"/>
    </source>
</evidence>
<feature type="domain" description="Aminotransferase class V" evidence="10">
    <location>
        <begin position="34"/>
        <end position="351"/>
    </location>
</feature>
<dbReference type="InterPro" id="IPR020578">
    <property type="entry name" value="Aminotrans_V_PyrdxlP_BS"/>
</dbReference>
<evidence type="ECO:0000256" key="6">
    <source>
        <dbReference type="PIRSR" id="PIRSR000524-1"/>
    </source>
</evidence>
<proteinExistence type="inferred from homology"/>